<reference evidence="2" key="1">
    <citation type="journal article" date="2019" name="Int. J. Syst. Evol. Microbiol.">
        <title>The Global Catalogue of Microorganisms (GCM) 10K type strain sequencing project: providing services to taxonomists for standard genome sequencing and annotation.</title>
        <authorList>
            <consortium name="The Broad Institute Genomics Platform"/>
            <consortium name="The Broad Institute Genome Sequencing Center for Infectious Disease"/>
            <person name="Wu L."/>
            <person name="Ma J."/>
        </authorList>
    </citation>
    <scope>NUCLEOTIDE SEQUENCE [LARGE SCALE GENOMIC DNA]</scope>
    <source>
        <strain evidence="2">JCM 4087</strain>
    </source>
</reference>
<comment type="caution">
    <text evidence="1">The sequence shown here is derived from an EMBL/GenBank/DDBJ whole genome shotgun (WGS) entry which is preliminary data.</text>
</comment>
<organism evidence="1 2">
    <name type="scientific">Streptomyces thioluteus</name>
    <dbReference type="NCBI Taxonomy" id="66431"/>
    <lineage>
        <taxon>Bacteria</taxon>
        <taxon>Bacillati</taxon>
        <taxon>Actinomycetota</taxon>
        <taxon>Actinomycetes</taxon>
        <taxon>Kitasatosporales</taxon>
        <taxon>Streptomycetaceae</taxon>
        <taxon>Streptomyces</taxon>
    </lineage>
</organism>
<evidence type="ECO:0000313" key="1">
    <source>
        <dbReference type="EMBL" id="GAA2907945.1"/>
    </source>
</evidence>
<evidence type="ECO:0000313" key="2">
    <source>
        <dbReference type="Proteomes" id="UP001501102"/>
    </source>
</evidence>
<dbReference type="SUPFAM" id="SSF47240">
    <property type="entry name" value="Ferritin-like"/>
    <property type="match status" value="1"/>
</dbReference>
<proteinExistence type="predicted"/>
<sequence>MTITPALPALPPEVDLRSAPGVLEGARELDLTPEHCNLTYWFENVAGGMLRQLRDGTIPDPGPTGAMLRPGPLRDALVTEFSFRHLAETKATRALTQLVFHAPDNSCLEFFSTQLIDEARHARAFRDHLLRLGVPANELAATVERAAAADRAAVLDPLEDFGLAVLRDNGDFYGGVLVLTVLVEGVLAPAAELSERKWQRFDPAAALIERVANVDEIRHLTVGSTVIRRHVTNHPDERDRLLDVIGRGRELWQELPMQEMLLKREMLFQEGLSEHSALAEGYEVWSGRLLLDSTPEERLTVAESWSQETQQARMAHMLLGENAQ</sequence>
<keyword evidence="2" id="KW-1185">Reference proteome</keyword>
<dbReference type="InterPro" id="IPR009078">
    <property type="entry name" value="Ferritin-like_SF"/>
</dbReference>
<dbReference type="Gene3D" id="1.10.620.20">
    <property type="entry name" value="Ribonucleotide Reductase, subunit A"/>
    <property type="match status" value="1"/>
</dbReference>
<gene>
    <name evidence="1" type="ORF">GCM10020221_00080</name>
</gene>
<dbReference type="InterPro" id="IPR012348">
    <property type="entry name" value="RNR-like"/>
</dbReference>
<dbReference type="EMBL" id="BAAAXZ010000001">
    <property type="protein sequence ID" value="GAA2907945.1"/>
    <property type="molecule type" value="Genomic_DNA"/>
</dbReference>
<dbReference type="RefSeq" id="WP_344960250.1">
    <property type="nucleotide sequence ID" value="NZ_BAAAXZ010000001.1"/>
</dbReference>
<evidence type="ECO:0008006" key="3">
    <source>
        <dbReference type="Google" id="ProtNLM"/>
    </source>
</evidence>
<name>A0ABP6ISE1_STRTU</name>
<dbReference type="Proteomes" id="UP001501102">
    <property type="component" value="Unassembled WGS sequence"/>
</dbReference>
<protein>
    <recommendedName>
        <fullName evidence="3">VlmB-like protein</fullName>
    </recommendedName>
</protein>
<accession>A0ABP6ISE1</accession>